<protein>
    <recommendedName>
        <fullName evidence="9">Oxidoreductase</fullName>
    </recommendedName>
</protein>
<feature type="active site" evidence="4">
    <location>
        <position position="180"/>
    </location>
</feature>
<evidence type="ECO:0000256" key="3">
    <source>
        <dbReference type="ARBA" id="ARBA00023027"/>
    </source>
</evidence>
<evidence type="ECO:0000259" key="5">
    <source>
        <dbReference type="Pfam" id="PF03446"/>
    </source>
</evidence>
<dbReference type="Gene3D" id="1.10.1040.10">
    <property type="entry name" value="N-(1-d-carboxylethyl)-l-norvaline Dehydrogenase, domain 2"/>
    <property type="match status" value="1"/>
</dbReference>
<dbReference type="PANTHER" id="PTHR43580">
    <property type="entry name" value="OXIDOREDUCTASE GLYR1-RELATED"/>
    <property type="match status" value="1"/>
</dbReference>
<evidence type="ECO:0000256" key="1">
    <source>
        <dbReference type="ARBA" id="ARBA00007598"/>
    </source>
</evidence>
<dbReference type="InterPro" id="IPR008927">
    <property type="entry name" value="6-PGluconate_DH-like_C_sf"/>
</dbReference>
<evidence type="ECO:0000313" key="7">
    <source>
        <dbReference type="EMBL" id="RWQ94524.1"/>
    </source>
</evidence>
<sequence>MASQVSWIGLGNMGRGMCKNIIEKGSLKSPLIVYNRTAARAHSLVESFPKGKATVATTIADAVKPADLIFICVGDDAASDNVIKEAIESGDVKGKLFVDCSTVHPDTTRKTSQTLTEKGASFVSCPVFGAPAFADAGQLVSVLAGKKEDVDKVKPFTTGVTSRTIIDLSDQEIGRASMLKVLGNSFILSTIETLSEGLVLAEKSGLGTDTYHQWLELFFPGAFPKYSTRMTSGDYYQREYPLFAVDLARKDLRHALSLASSSGVHLPSAEVADGLLKEVKEHDGEKGDVAGIYGALRQHSGLKYENQ</sequence>
<name>A0A443HRU6_BYSSP</name>
<accession>A0A443HRU6</accession>
<evidence type="ECO:0000256" key="2">
    <source>
        <dbReference type="ARBA" id="ARBA00023002"/>
    </source>
</evidence>
<keyword evidence="8" id="KW-1185">Reference proteome</keyword>
<dbReference type="InterPro" id="IPR015815">
    <property type="entry name" value="HIBADH-related"/>
</dbReference>
<dbReference type="InterPro" id="IPR006115">
    <property type="entry name" value="6PGDH_NADP-bd"/>
</dbReference>
<dbReference type="GO" id="GO:0050661">
    <property type="term" value="F:NADP binding"/>
    <property type="evidence" value="ECO:0007669"/>
    <property type="project" value="InterPro"/>
</dbReference>
<dbReference type="InterPro" id="IPR051265">
    <property type="entry name" value="HIBADH-related_NP60_sf"/>
</dbReference>
<comment type="similarity">
    <text evidence="1">Belongs to the HIBADH-related family. NP60 subfamily.</text>
</comment>
<gene>
    <name evidence="7" type="ORF">C8Q69DRAFT_445454</name>
</gene>
<dbReference type="STRING" id="264951.A0A443HRU6"/>
<dbReference type="GeneID" id="39598344"/>
<dbReference type="GO" id="GO:0051287">
    <property type="term" value="F:NAD binding"/>
    <property type="evidence" value="ECO:0007669"/>
    <property type="project" value="InterPro"/>
</dbReference>
<dbReference type="Pfam" id="PF14833">
    <property type="entry name" value="NAD_binding_11"/>
    <property type="match status" value="1"/>
</dbReference>
<dbReference type="Pfam" id="PF03446">
    <property type="entry name" value="NAD_binding_2"/>
    <property type="match status" value="1"/>
</dbReference>
<dbReference type="AlphaFoldDB" id="A0A443HRU6"/>
<reference evidence="7 8" key="1">
    <citation type="journal article" date="2018" name="Front. Microbiol.">
        <title>Genomic and genetic insights into a cosmopolitan fungus, Paecilomyces variotii (Eurotiales).</title>
        <authorList>
            <person name="Urquhart A.S."/>
            <person name="Mondo S.J."/>
            <person name="Makela M.R."/>
            <person name="Hane J.K."/>
            <person name="Wiebenga A."/>
            <person name="He G."/>
            <person name="Mihaltcheva S."/>
            <person name="Pangilinan J."/>
            <person name="Lipzen A."/>
            <person name="Barry K."/>
            <person name="de Vries R.P."/>
            <person name="Grigoriev I.V."/>
            <person name="Idnurm A."/>
        </authorList>
    </citation>
    <scope>NUCLEOTIDE SEQUENCE [LARGE SCALE GENOMIC DNA]</scope>
    <source>
        <strain evidence="7 8">CBS 101075</strain>
    </source>
</reference>
<feature type="domain" description="3-hydroxyisobutyrate dehydrogenase-like NAD-binding" evidence="6">
    <location>
        <begin position="174"/>
        <end position="294"/>
    </location>
</feature>
<proteinExistence type="inferred from homology"/>
<feature type="domain" description="6-phosphogluconate dehydrogenase NADP-binding" evidence="5">
    <location>
        <begin position="4"/>
        <end position="158"/>
    </location>
</feature>
<dbReference type="GO" id="GO:0016491">
    <property type="term" value="F:oxidoreductase activity"/>
    <property type="evidence" value="ECO:0007669"/>
    <property type="project" value="UniProtKB-KW"/>
</dbReference>
<dbReference type="InterPro" id="IPR036291">
    <property type="entry name" value="NAD(P)-bd_dom_sf"/>
</dbReference>
<evidence type="ECO:0000313" key="8">
    <source>
        <dbReference type="Proteomes" id="UP000283841"/>
    </source>
</evidence>
<dbReference type="RefSeq" id="XP_028484169.1">
    <property type="nucleotide sequence ID" value="XM_028629067.1"/>
</dbReference>
<dbReference type="InterPro" id="IPR013328">
    <property type="entry name" value="6PGD_dom2"/>
</dbReference>
<keyword evidence="2" id="KW-0560">Oxidoreductase</keyword>
<dbReference type="Proteomes" id="UP000283841">
    <property type="component" value="Unassembled WGS sequence"/>
</dbReference>
<dbReference type="SUPFAM" id="SSF48179">
    <property type="entry name" value="6-phosphogluconate dehydrogenase C-terminal domain-like"/>
    <property type="match status" value="1"/>
</dbReference>
<dbReference type="Gene3D" id="3.40.50.720">
    <property type="entry name" value="NAD(P)-binding Rossmann-like Domain"/>
    <property type="match status" value="1"/>
</dbReference>
<evidence type="ECO:0008006" key="9">
    <source>
        <dbReference type="Google" id="ProtNLM"/>
    </source>
</evidence>
<evidence type="ECO:0000259" key="6">
    <source>
        <dbReference type="Pfam" id="PF14833"/>
    </source>
</evidence>
<dbReference type="SUPFAM" id="SSF51735">
    <property type="entry name" value="NAD(P)-binding Rossmann-fold domains"/>
    <property type="match status" value="1"/>
</dbReference>
<dbReference type="EMBL" id="RCNU01000007">
    <property type="protein sequence ID" value="RWQ94524.1"/>
    <property type="molecule type" value="Genomic_DNA"/>
</dbReference>
<organism evidence="7 8">
    <name type="scientific">Byssochlamys spectabilis</name>
    <name type="common">Paecilomyces variotii</name>
    <dbReference type="NCBI Taxonomy" id="264951"/>
    <lineage>
        <taxon>Eukaryota</taxon>
        <taxon>Fungi</taxon>
        <taxon>Dikarya</taxon>
        <taxon>Ascomycota</taxon>
        <taxon>Pezizomycotina</taxon>
        <taxon>Eurotiomycetes</taxon>
        <taxon>Eurotiomycetidae</taxon>
        <taxon>Eurotiales</taxon>
        <taxon>Thermoascaceae</taxon>
        <taxon>Paecilomyces</taxon>
    </lineage>
</organism>
<evidence type="ECO:0000256" key="4">
    <source>
        <dbReference type="PIRSR" id="PIRSR000103-1"/>
    </source>
</evidence>
<dbReference type="PANTHER" id="PTHR43580:SF3">
    <property type="entry name" value="6-PHOSPHOGLUCONATE DEHYDROGENASE FAMILY PROTEIN (AFU_ORTHOLOGUE AFUA_2G11600)"/>
    <property type="match status" value="1"/>
</dbReference>
<dbReference type="InterPro" id="IPR029154">
    <property type="entry name" value="HIBADH-like_NADP-bd"/>
</dbReference>
<dbReference type="VEuPathDB" id="FungiDB:C8Q69DRAFT_445454"/>
<comment type="caution">
    <text evidence="7">The sequence shown here is derived from an EMBL/GenBank/DDBJ whole genome shotgun (WGS) entry which is preliminary data.</text>
</comment>
<dbReference type="PIRSF" id="PIRSF000103">
    <property type="entry name" value="HIBADH"/>
    <property type="match status" value="1"/>
</dbReference>
<keyword evidence="3" id="KW-0520">NAD</keyword>